<feature type="non-terminal residue" evidence="1">
    <location>
        <position position="114"/>
    </location>
</feature>
<keyword evidence="2" id="KW-1185">Reference proteome</keyword>
<reference evidence="1" key="1">
    <citation type="journal article" date="2011" name="Genome Biol.">
        <title>The draft genome of the carcinogenic human liver fluke Clonorchis sinensis.</title>
        <authorList>
            <person name="Wang X."/>
            <person name="Chen W."/>
            <person name="Huang Y."/>
            <person name="Sun J."/>
            <person name="Men J."/>
            <person name="Liu H."/>
            <person name="Luo F."/>
            <person name="Guo L."/>
            <person name="Lv X."/>
            <person name="Deng C."/>
            <person name="Zhou C."/>
            <person name="Fan Y."/>
            <person name="Li X."/>
            <person name="Huang L."/>
            <person name="Hu Y."/>
            <person name="Liang C."/>
            <person name="Hu X."/>
            <person name="Xu J."/>
            <person name="Yu X."/>
        </authorList>
    </citation>
    <scope>NUCLEOTIDE SEQUENCE [LARGE SCALE GENOMIC DNA]</scope>
    <source>
        <strain evidence="1">Henan</strain>
    </source>
</reference>
<dbReference type="EMBL" id="DF145104">
    <property type="protein sequence ID" value="GAA57844.1"/>
    <property type="molecule type" value="Genomic_DNA"/>
</dbReference>
<sequence length="114" mass="13127">ILMKKIMRYRNFSVLVLGIMAVDNVTITDMRDQIISHECVIEGKEGAFNPKRICRNTTWPGQYTNGYGSVDIKFLARRASQDDKLDVGLKVSWSNFIETGYPEQIVQRHLNQHP</sequence>
<proteinExistence type="predicted"/>
<organism evidence="1 2">
    <name type="scientific">Clonorchis sinensis</name>
    <name type="common">Chinese liver fluke</name>
    <dbReference type="NCBI Taxonomy" id="79923"/>
    <lineage>
        <taxon>Eukaryota</taxon>
        <taxon>Metazoa</taxon>
        <taxon>Spiralia</taxon>
        <taxon>Lophotrochozoa</taxon>
        <taxon>Platyhelminthes</taxon>
        <taxon>Trematoda</taxon>
        <taxon>Digenea</taxon>
        <taxon>Opisthorchiida</taxon>
        <taxon>Opisthorchiata</taxon>
        <taxon>Opisthorchiidae</taxon>
        <taxon>Clonorchis</taxon>
    </lineage>
</organism>
<reference key="2">
    <citation type="submission" date="2011-10" db="EMBL/GenBank/DDBJ databases">
        <title>The genome and transcriptome sequence of Clonorchis sinensis provide insights into the carcinogenic liver fluke.</title>
        <authorList>
            <person name="Wang X."/>
            <person name="Huang Y."/>
            <person name="Chen W."/>
            <person name="Liu H."/>
            <person name="Guo L."/>
            <person name="Chen Y."/>
            <person name="Luo F."/>
            <person name="Zhou W."/>
            <person name="Sun J."/>
            <person name="Mao Q."/>
            <person name="Liang P."/>
            <person name="Zhou C."/>
            <person name="Tian Y."/>
            <person name="Men J."/>
            <person name="Lv X."/>
            <person name="Huang L."/>
            <person name="Zhou J."/>
            <person name="Hu Y."/>
            <person name="Li R."/>
            <person name="Zhang F."/>
            <person name="Lei H."/>
            <person name="Li X."/>
            <person name="Hu X."/>
            <person name="Liang C."/>
            <person name="Xu J."/>
            <person name="Wu Z."/>
            <person name="Yu X."/>
        </authorList>
    </citation>
    <scope>NUCLEOTIDE SEQUENCE</scope>
    <source>
        <strain>Henan</strain>
    </source>
</reference>
<feature type="non-terminal residue" evidence="1">
    <location>
        <position position="1"/>
    </location>
</feature>
<name>G7YY15_CLOSI</name>
<dbReference type="Proteomes" id="UP000008909">
    <property type="component" value="Unassembled WGS sequence"/>
</dbReference>
<dbReference type="AlphaFoldDB" id="G7YY15"/>
<evidence type="ECO:0000313" key="1">
    <source>
        <dbReference type="EMBL" id="GAA57844.1"/>
    </source>
</evidence>
<protein>
    <submittedName>
        <fullName evidence="1">Uncharacterized protein</fullName>
    </submittedName>
</protein>
<gene>
    <name evidence="1" type="ORF">CLF_113265</name>
</gene>
<evidence type="ECO:0000313" key="2">
    <source>
        <dbReference type="Proteomes" id="UP000008909"/>
    </source>
</evidence>
<accession>G7YY15</accession>